<sequence length="222" mass="25023">MHDRTHPVSSSEPYPDYDVLKKWSGPSWNDKTRAVVARRLAIAPEPRFFTVPEFETVSAIAARILPQPANRSKVPVAALLDSKLHQGTRDGYRVAGMPRDGEAWRQGLKAIDAEAQLAYQRRFAEITEAEQDELLRQAEAGALTASEWGTMRSADFFKRRLLRDIVLAYYAHPTAWSEIGWGGPASPRGYVRLDFNERDPWEAAEAKPGAEDKAARINRHVR</sequence>
<dbReference type="RefSeq" id="WP_369725699.1">
    <property type="nucleotide sequence ID" value="NZ_CP165734.1"/>
</dbReference>
<organism evidence="2">
    <name type="scientific">Bradyrhizobium sp. LLZ17</name>
    <dbReference type="NCBI Taxonomy" id="3239388"/>
    <lineage>
        <taxon>Bacteria</taxon>
        <taxon>Pseudomonadati</taxon>
        <taxon>Pseudomonadota</taxon>
        <taxon>Alphaproteobacteria</taxon>
        <taxon>Hyphomicrobiales</taxon>
        <taxon>Nitrobacteraceae</taxon>
        <taxon>Bradyrhizobium</taxon>
    </lineage>
</organism>
<keyword evidence="2" id="KW-0560">Oxidoreductase</keyword>
<dbReference type="GO" id="GO:0016491">
    <property type="term" value="F:oxidoreductase activity"/>
    <property type="evidence" value="ECO:0007669"/>
    <property type="project" value="UniProtKB-KW"/>
</dbReference>
<evidence type="ECO:0000313" key="2">
    <source>
        <dbReference type="EMBL" id="XDV60341.1"/>
    </source>
</evidence>
<dbReference type="EMBL" id="CP165734">
    <property type="protein sequence ID" value="XDV60341.1"/>
    <property type="molecule type" value="Genomic_DNA"/>
</dbReference>
<protein>
    <submittedName>
        <fullName evidence="2">Gluconate 2-dehydrogenase subunit 3 family protein</fullName>
        <ecNumber evidence="2">1.-.-.-</ecNumber>
    </submittedName>
</protein>
<dbReference type="AlphaFoldDB" id="A0AB39XT18"/>
<name>A0AB39XT18_9BRAD</name>
<evidence type="ECO:0000256" key="1">
    <source>
        <dbReference type="SAM" id="MobiDB-lite"/>
    </source>
</evidence>
<dbReference type="EC" id="1.-.-.-" evidence="2"/>
<gene>
    <name evidence="2" type="ORF">AB8Z38_13935</name>
</gene>
<feature type="compositionally biased region" description="Basic and acidic residues" evidence="1">
    <location>
        <begin position="203"/>
        <end position="215"/>
    </location>
</feature>
<reference evidence="2" key="1">
    <citation type="submission" date="2024-08" db="EMBL/GenBank/DDBJ databases">
        <authorList>
            <person name="Chaddad Z."/>
            <person name="Lamrabet M."/>
            <person name="Bouhnik O."/>
            <person name="Alami S."/>
            <person name="Wipf D."/>
            <person name="Courty P.E."/>
            <person name="Missbah El Idrissi M."/>
        </authorList>
    </citation>
    <scope>NUCLEOTIDE SEQUENCE</scope>
    <source>
        <strain evidence="2">LLZ17</strain>
    </source>
</reference>
<accession>A0AB39XT18</accession>
<dbReference type="InterPro" id="IPR027056">
    <property type="entry name" value="Gluconate_2DH_su3"/>
</dbReference>
<proteinExistence type="predicted"/>
<feature type="region of interest" description="Disordered" evidence="1">
    <location>
        <begin position="203"/>
        <end position="222"/>
    </location>
</feature>
<dbReference type="Pfam" id="PF13618">
    <property type="entry name" value="Gluconate_2-dh3"/>
    <property type="match status" value="1"/>
</dbReference>